<dbReference type="EMBL" id="BAABLD010000002">
    <property type="protein sequence ID" value="GAA5159792.1"/>
    <property type="molecule type" value="Genomic_DNA"/>
</dbReference>
<feature type="signal peptide" evidence="12">
    <location>
        <begin position="1"/>
        <end position="31"/>
    </location>
</feature>
<feature type="domain" description="Type II/III secretion system secretin-like" evidence="13">
    <location>
        <begin position="469"/>
        <end position="633"/>
    </location>
</feature>
<feature type="compositionally biased region" description="Low complexity" evidence="11">
    <location>
        <begin position="676"/>
        <end position="685"/>
    </location>
</feature>
<protein>
    <submittedName>
        <fullName evidence="16">Type II secretion system secretin GspD</fullName>
    </submittedName>
</protein>
<evidence type="ECO:0000256" key="9">
    <source>
        <dbReference type="ARBA" id="ARBA00023237"/>
    </source>
</evidence>
<keyword evidence="3 10" id="KW-0813">Transport</keyword>
<dbReference type="Pfam" id="PF00263">
    <property type="entry name" value="Secretin"/>
    <property type="match status" value="1"/>
</dbReference>
<dbReference type="PANTHER" id="PTHR30332:SF24">
    <property type="entry name" value="SECRETIN GSPD-RELATED"/>
    <property type="match status" value="1"/>
</dbReference>
<dbReference type="InterPro" id="IPR004846">
    <property type="entry name" value="T2SS/T3SS_dom"/>
</dbReference>
<keyword evidence="7" id="KW-0653">Protein transport</keyword>
<keyword evidence="5" id="KW-0812">Transmembrane</keyword>
<dbReference type="NCBIfam" id="TIGR02517">
    <property type="entry name" value="type_II_gspD"/>
    <property type="match status" value="1"/>
</dbReference>
<feature type="chain" id="PRO_5046535559" evidence="12">
    <location>
        <begin position="32"/>
        <end position="698"/>
    </location>
</feature>
<feature type="region of interest" description="Disordered" evidence="11">
    <location>
        <begin position="313"/>
        <end position="341"/>
    </location>
</feature>
<sequence length="698" mass="74055">MHYMIRSLYAFLPRSTVCAFVAMMLSMPVVAQTPPPAASNAPANAANTDNGDSVSLNFNAAEIDTVIRAIGKITGRNFLIDPRVKGTINIVTSRPVNKAMVSPILLSALRLQGFTAVEEGRLTKIVPEADAKLHAVPTGQHDAPATSGDRIVTEIFQIKHESATQLVQVVRPLVTPNNTVSVYPANNSLVVTDYADNVTRIRRIIESIDVPANDSQVIPVQNASAVDLATMVTKLINESGTTEPSQKVAIVADARTNSLLIRSSSPSRLQAVRSLIAQLDQTGSLGNLRVVYLKNGDAVKIAQTLRAISATDANTQNQQNQQQQQQAAARTSTGGQGNSGPSTFSANINGALIYADTSTNSIVINAPDALYNSLRGIIDQLDRRPAQIYVEALIAEVSAERTSEFGIQWNSATPNSGKTTVFGGTNFQSGGKNILALSVDPTTAATGMNLAIGGGAAGSILNMAMLARLLEQDANTNILSTPSLVTVDNEEAKIVVGRNVPFVTGSFTNSASGASNPFQTFERKDVGLTLKIKPQITEGGSVRLVINQEASSVLSTSATSGPVTSKRSLDSTVIVDDGAFLALGGLIEDSSTGTIEKVPLLGDIPFLGRLFRYDTRNRSKTNLVIFLRPVILRTAEDAANVTGSRYDYVIGRQQLMEKTDKPGLLQSQPSEPGLPPLLKLDPRLPVIQSPAATTPAVK</sequence>
<evidence type="ECO:0000256" key="7">
    <source>
        <dbReference type="ARBA" id="ARBA00022927"/>
    </source>
</evidence>
<evidence type="ECO:0000256" key="5">
    <source>
        <dbReference type="ARBA" id="ARBA00022692"/>
    </source>
</evidence>
<dbReference type="Pfam" id="PF21305">
    <property type="entry name" value="type_II_gspD_N0"/>
    <property type="match status" value="1"/>
</dbReference>
<dbReference type="InterPro" id="IPR001775">
    <property type="entry name" value="GspD/PilQ"/>
</dbReference>
<gene>
    <name evidence="16" type="primary">gspD</name>
    <name evidence="16" type="ORF">GCM10025770_06690</name>
</gene>
<feature type="domain" description="NolW-like" evidence="14">
    <location>
        <begin position="289"/>
        <end position="387"/>
    </location>
</feature>
<feature type="domain" description="NolW-like" evidence="14">
    <location>
        <begin position="215"/>
        <end position="282"/>
    </location>
</feature>
<reference evidence="17" key="1">
    <citation type="journal article" date="2019" name="Int. J. Syst. Evol. Microbiol.">
        <title>The Global Catalogue of Microorganisms (GCM) 10K type strain sequencing project: providing services to taxonomists for standard genome sequencing and annotation.</title>
        <authorList>
            <consortium name="The Broad Institute Genomics Platform"/>
            <consortium name="The Broad Institute Genome Sequencing Center for Infectious Disease"/>
            <person name="Wu L."/>
            <person name="Ma J."/>
        </authorList>
    </citation>
    <scope>NUCLEOTIDE SEQUENCE [LARGE SCALE GENOMIC DNA]</scope>
    <source>
        <strain evidence="17">JCM 18715</strain>
    </source>
</reference>
<comment type="subcellular location">
    <subcellularLocation>
        <location evidence="1 10">Cell outer membrane</location>
    </subcellularLocation>
</comment>
<dbReference type="PRINTS" id="PR01032">
    <property type="entry name" value="PHAGEIV"/>
</dbReference>
<evidence type="ECO:0000259" key="13">
    <source>
        <dbReference type="Pfam" id="PF00263"/>
    </source>
</evidence>
<evidence type="ECO:0000256" key="12">
    <source>
        <dbReference type="SAM" id="SignalP"/>
    </source>
</evidence>
<feature type="domain" description="GspD-like N0" evidence="15">
    <location>
        <begin position="56"/>
        <end position="125"/>
    </location>
</feature>
<dbReference type="InterPro" id="IPR005644">
    <property type="entry name" value="NolW-like"/>
</dbReference>
<keyword evidence="6 12" id="KW-0732">Signal</keyword>
<dbReference type="InterPro" id="IPR050810">
    <property type="entry name" value="Bact_Secretion_Sys_Channel"/>
</dbReference>
<evidence type="ECO:0000256" key="10">
    <source>
        <dbReference type="RuleBase" id="RU004004"/>
    </source>
</evidence>
<comment type="caution">
    <text evidence="16">The sequence shown here is derived from an EMBL/GenBank/DDBJ whole genome shotgun (WGS) entry which is preliminary data.</text>
</comment>
<dbReference type="Pfam" id="PF03958">
    <property type="entry name" value="Secretin_N"/>
    <property type="match status" value="3"/>
</dbReference>
<comment type="similarity">
    <text evidence="2">Belongs to the bacterial secretin family. GSP D subfamily.</text>
</comment>
<evidence type="ECO:0000256" key="6">
    <source>
        <dbReference type="ARBA" id="ARBA00022729"/>
    </source>
</evidence>
<dbReference type="InterPro" id="IPR049371">
    <property type="entry name" value="GspD-like_N0"/>
</dbReference>
<evidence type="ECO:0000256" key="1">
    <source>
        <dbReference type="ARBA" id="ARBA00004442"/>
    </source>
</evidence>
<dbReference type="PANTHER" id="PTHR30332">
    <property type="entry name" value="PROBABLE GENERAL SECRETION PATHWAY PROTEIN D"/>
    <property type="match status" value="1"/>
</dbReference>
<evidence type="ECO:0000256" key="11">
    <source>
        <dbReference type="SAM" id="MobiDB-lite"/>
    </source>
</evidence>
<evidence type="ECO:0000259" key="14">
    <source>
        <dbReference type="Pfam" id="PF03958"/>
    </source>
</evidence>
<feature type="region of interest" description="Disordered" evidence="11">
    <location>
        <begin position="660"/>
        <end position="698"/>
    </location>
</feature>
<evidence type="ECO:0000313" key="17">
    <source>
        <dbReference type="Proteomes" id="UP001500547"/>
    </source>
</evidence>
<proteinExistence type="inferred from homology"/>
<dbReference type="InterPro" id="IPR038591">
    <property type="entry name" value="NolW-like_sf"/>
</dbReference>
<feature type="compositionally biased region" description="Low complexity" evidence="11">
    <location>
        <begin position="313"/>
        <end position="329"/>
    </location>
</feature>
<accession>A0ABP9QCW9</accession>
<evidence type="ECO:0000313" key="16">
    <source>
        <dbReference type="EMBL" id="GAA5159792.1"/>
    </source>
</evidence>
<dbReference type="Proteomes" id="UP001500547">
    <property type="component" value="Unassembled WGS sequence"/>
</dbReference>
<organism evidence="16 17">
    <name type="scientific">Viridibacterium curvum</name>
    <dbReference type="NCBI Taxonomy" id="1101404"/>
    <lineage>
        <taxon>Bacteria</taxon>
        <taxon>Pseudomonadati</taxon>
        <taxon>Pseudomonadota</taxon>
        <taxon>Betaproteobacteria</taxon>
        <taxon>Rhodocyclales</taxon>
        <taxon>Rhodocyclaceae</taxon>
        <taxon>Viridibacterium</taxon>
    </lineage>
</organism>
<keyword evidence="8" id="KW-0472">Membrane</keyword>
<evidence type="ECO:0000256" key="3">
    <source>
        <dbReference type="ARBA" id="ARBA00022448"/>
    </source>
</evidence>
<keyword evidence="9" id="KW-0998">Cell outer membrane</keyword>
<evidence type="ECO:0000256" key="2">
    <source>
        <dbReference type="ARBA" id="ARBA00006980"/>
    </source>
</evidence>
<evidence type="ECO:0000256" key="8">
    <source>
        <dbReference type="ARBA" id="ARBA00023136"/>
    </source>
</evidence>
<dbReference type="InterPro" id="IPR013356">
    <property type="entry name" value="T2SS_GspD"/>
</dbReference>
<name>A0ABP9QCW9_9RHOO</name>
<dbReference type="PRINTS" id="PR00811">
    <property type="entry name" value="BCTERIALGSPD"/>
</dbReference>
<keyword evidence="4" id="KW-1134">Transmembrane beta strand</keyword>
<dbReference type="Gene3D" id="3.30.1370.120">
    <property type="match status" value="3"/>
</dbReference>
<evidence type="ECO:0000256" key="4">
    <source>
        <dbReference type="ARBA" id="ARBA00022452"/>
    </source>
</evidence>
<keyword evidence="17" id="KW-1185">Reference proteome</keyword>
<feature type="domain" description="NolW-like" evidence="14">
    <location>
        <begin position="153"/>
        <end position="212"/>
    </location>
</feature>
<evidence type="ECO:0000259" key="15">
    <source>
        <dbReference type="Pfam" id="PF21305"/>
    </source>
</evidence>